<reference evidence="1 2" key="1">
    <citation type="submission" date="2016-07" db="EMBL/GenBank/DDBJ databases">
        <title>Multiple horizontal gene transfer events from other fungi enriched the ability of initially mycotrophic Trichoderma (Ascomycota) to feed on dead plant biomass.</title>
        <authorList>
            <consortium name="DOE Joint Genome Institute"/>
            <person name="Aerts A."/>
            <person name="Atanasova L."/>
            <person name="Chenthamara K."/>
            <person name="Zhang J."/>
            <person name="Grujic M."/>
            <person name="Henrissat B."/>
            <person name="Kuo A."/>
            <person name="Salamov A."/>
            <person name="Lipzen A."/>
            <person name="Labutti K."/>
            <person name="Barry K."/>
            <person name="Miao Y."/>
            <person name="Rahimi M.J."/>
            <person name="Shen Q."/>
            <person name="Grigoriev I.V."/>
            <person name="Kubicek C.P."/>
            <person name="Druzhinina I.S."/>
        </authorList>
    </citation>
    <scope>NUCLEOTIDE SEQUENCE [LARGE SCALE GENOMIC DNA]</scope>
    <source>
        <strain evidence="1 2">CBS 226.95</strain>
    </source>
</reference>
<organism evidence="1 2">
    <name type="scientific">Trichoderma harzianum CBS 226.95</name>
    <dbReference type="NCBI Taxonomy" id="983964"/>
    <lineage>
        <taxon>Eukaryota</taxon>
        <taxon>Fungi</taxon>
        <taxon>Dikarya</taxon>
        <taxon>Ascomycota</taxon>
        <taxon>Pezizomycotina</taxon>
        <taxon>Sordariomycetes</taxon>
        <taxon>Hypocreomycetidae</taxon>
        <taxon>Hypocreales</taxon>
        <taxon>Hypocreaceae</taxon>
        <taxon>Trichoderma</taxon>
    </lineage>
</organism>
<evidence type="ECO:0000313" key="2">
    <source>
        <dbReference type="Proteomes" id="UP000241690"/>
    </source>
</evidence>
<dbReference type="AlphaFoldDB" id="A0A2T3ZXK2"/>
<dbReference type="RefSeq" id="XP_024769216.1">
    <property type="nucleotide sequence ID" value="XM_024921131.1"/>
</dbReference>
<name>A0A2T3ZXK2_TRIHA</name>
<dbReference type="Proteomes" id="UP000241690">
    <property type="component" value="Unassembled WGS sequence"/>
</dbReference>
<dbReference type="GeneID" id="36629707"/>
<gene>
    <name evidence="1" type="ORF">M431DRAFT_542672</name>
</gene>
<sequence length="178" mass="19892">MSLAEFASEALLCYYPANCWACIHMTKWRSFLARTGIEAAGQHSPMCTGRCGRVFPLSFFGDPIQGRTAVRISDGGPDLHRGTDLSILYTPTCLQSRKFRGGCVGKDREEATWNRYLRGYQAPFSESAPQVFTLIVQPYMYTAYMYIVLSASKMCIHEAALSGYTSLPQQPLFATFLL</sequence>
<keyword evidence="2" id="KW-1185">Reference proteome</keyword>
<protein>
    <submittedName>
        <fullName evidence="1">Uncharacterized protein</fullName>
    </submittedName>
</protein>
<evidence type="ECO:0000313" key="1">
    <source>
        <dbReference type="EMBL" id="PTB49539.1"/>
    </source>
</evidence>
<dbReference type="EMBL" id="KZ679691">
    <property type="protein sequence ID" value="PTB49539.1"/>
    <property type="molecule type" value="Genomic_DNA"/>
</dbReference>
<proteinExistence type="predicted"/>
<accession>A0A2T3ZXK2</accession>